<gene>
    <name evidence="2" type="ORF">FB476_1805</name>
</gene>
<reference evidence="2 3" key="1">
    <citation type="submission" date="2019-06" db="EMBL/GenBank/DDBJ databases">
        <title>Sequencing the genomes of 1000 actinobacteria strains.</title>
        <authorList>
            <person name="Klenk H.-P."/>
        </authorList>
    </citation>
    <scope>NUCLEOTIDE SEQUENCE [LARGE SCALE GENOMIC DNA]</scope>
    <source>
        <strain evidence="2 3">DSM 12362</strain>
    </source>
</reference>
<evidence type="ECO:0000313" key="3">
    <source>
        <dbReference type="Proteomes" id="UP000315133"/>
    </source>
</evidence>
<dbReference type="Proteomes" id="UP000315133">
    <property type="component" value="Unassembled WGS sequence"/>
</dbReference>
<sequence>MGLPRVVVLGGGMAGLTTAWELSAGDWRERYASITVHQRGWRLGGKGASSRGEHGRIEEHGLHVLLGYYDATFRVLREVYAELDRARTDPGCPLLDWTDALVPSGDVGLVDVSGPTAPEPFVTRFSRDGRLPGEPGSEDRPLRPVDVVVRGLRLLADFHGAGVADGPVEVYLSTSPRPRPAGGADPAAALRAGLLTTLAGAAVTLERVTDALGALPSASLLGPVREVLELVREQLRAATRSSPEAWRTTELVDLVATVVLGLITDGLVAEADLSRIDHLDMREWLARHGAAAATLDSPVVRGMYDLALAYEDGDRTRPRFAAGLGLQLAARMLLDAKGGIFWRMQAGMGEVVFAPLYQALVRRGVSFRFFSRLDEVALDPGGRRIGEIRLTRQADLAPGVGDYQPLERHGGLPCWPARPLLEQLDGDPGPDLETLPLSGPPPPGRGVTVLRDGVDFDVAVLAVSLGMVPHVAPELVERLPAWGRMCREVRTVATMSAQLWLDVPERELGWRGPDGVTLSGFGDTFDTWASMNHLLPREEWAAPAPRSLAYLCGTLPDQPDHETGLRTVRETLTGFLDNDVGTLWPAATGPDGFRWDLLHDDLGRTGPDRMAAQYVRANLDPSDRYVLSVPGSGAARLAPGGTGVDNLVVAGDWTACGLDAGCLEAAVRSGVLAARAVAERPVGRGGDR</sequence>
<dbReference type="AlphaFoldDB" id="A0A543KPA9"/>
<dbReference type="Pfam" id="PF13450">
    <property type="entry name" value="NAD_binding_8"/>
    <property type="match status" value="1"/>
</dbReference>
<proteinExistence type="predicted"/>
<dbReference type="Gene3D" id="3.50.50.60">
    <property type="entry name" value="FAD/NAD(P)-binding domain"/>
    <property type="match status" value="1"/>
</dbReference>
<evidence type="ECO:0000313" key="2">
    <source>
        <dbReference type="EMBL" id="TQM96912.1"/>
    </source>
</evidence>
<comment type="caution">
    <text evidence="2">The sequence shown here is derived from an EMBL/GenBank/DDBJ whole genome shotgun (WGS) entry which is preliminary data.</text>
</comment>
<dbReference type="GO" id="GO:0016491">
    <property type="term" value="F:oxidoreductase activity"/>
    <property type="evidence" value="ECO:0007669"/>
    <property type="project" value="TreeGrafter"/>
</dbReference>
<protein>
    <submittedName>
        <fullName evidence="2">Putative NAD(P)-binding protein</fullName>
    </submittedName>
</protein>
<dbReference type="EMBL" id="VFPU01000001">
    <property type="protein sequence ID" value="TQM96912.1"/>
    <property type="molecule type" value="Genomic_DNA"/>
</dbReference>
<dbReference type="PANTHER" id="PTHR42923">
    <property type="entry name" value="PROTOPORPHYRINOGEN OXIDASE"/>
    <property type="match status" value="1"/>
</dbReference>
<dbReference type="InterPro" id="IPR036188">
    <property type="entry name" value="FAD/NAD-bd_sf"/>
</dbReference>
<organism evidence="2 3">
    <name type="scientific">Ornithinimicrobium humiphilum</name>
    <dbReference type="NCBI Taxonomy" id="125288"/>
    <lineage>
        <taxon>Bacteria</taxon>
        <taxon>Bacillati</taxon>
        <taxon>Actinomycetota</taxon>
        <taxon>Actinomycetes</taxon>
        <taxon>Micrococcales</taxon>
        <taxon>Ornithinimicrobiaceae</taxon>
        <taxon>Ornithinimicrobium</taxon>
    </lineage>
</organism>
<feature type="region of interest" description="Disordered" evidence="1">
    <location>
        <begin position="123"/>
        <end position="142"/>
    </location>
</feature>
<dbReference type="InterPro" id="IPR050464">
    <property type="entry name" value="Zeta_carotene_desat/Oxidored"/>
</dbReference>
<dbReference type="Gene3D" id="1.10.3110.10">
    <property type="entry name" value="protoporphyrinogen ix oxidase, domain 3"/>
    <property type="match status" value="1"/>
</dbReference>
<dbReference type="RefSeq" id="WP_202876943.1">
    <property type="nucleotide sequence ID" value="NZ_BAAAIL010000004.1"/>
</dbReference>
<evidence type="ECO:0000256" key="1">
    <source>
        <dbReference type="SAM" id="MobiDB-lite"/>
    </source>
</evidence>
<feature type="compositionally biased region" description="Basic and acidic residues" evidence="1">
    <location>
        <begin position="125"/>
        <end position="142"/>
    </location>
</feature>
<dbReference type="Gene3D" id="3.90.660.20">
    <property type="entry name" value="Protoporphyrinogen oxidase, mitochondrial, domain 2"/>
    <property type="match status" value="1"/>
</dbReference>
<name>A0A543KPA9_9MICO</name>
<dbReference type="PANTHER" id="PTHR42923:SF46">
    <property type="entry name" value="AMINE OXIDASE"/>
    <property type="match status" value="1"/>
</dbReference>
<dbReference type="SUPFAM" id="SSF51905">
    <property type="entry name" value="FAD/NAD(P)-binding domain"/>
    <property type="match status" value="1"/>
</dbReference>
<keyword evidence="3" id="KW-1185">Reference proteome</keyword>
<accession>A0A543KPA9</accession>